<protein>
    <submittedName>
        <fullName evidence="2">Uncharacterized protein</fullName>
    </submittedName>
</protein>
<gene>
    <name evidence="2" type="ORF">PRZ48_008707</name>
</gene>
<name>A0ABR0EHB8_ZASCE</name>
<proteinExistence type="predicted"/>
<dbReference type="Pfam" id="PF13855">
    <property type="entry name" value="LRR_8"/>
    <property type="match status" value="1"/>
</dbReference>
<reference evidence="2 3" key="1">
    <citation type="journal article" date="2023" name="G3 (Bethesda)">
        <title>A chromosome-level genome assembly of Zasmidium syzygii isolated from banana leaves.</title>
        <authorList>
            <person name="van Westerhoven A.C."/>
            <person name="Mehrabi R."/>
            <person name="Talebi R."/>
            <person name="Steentjes M.B.F."/>
            <person name="Corcolon B."/>
            <person name="Chong P.A."/>
            <person name="Kema G.H.J."/>
            <person name="Seidl M.F."/>
        </authorList>
    </citation>
    <scope>NUCLEOTIDE SEQUENCE [LARGE SCALE GENOMIC DNA]</scope>
    <source>
        <strain evidence="2 3">P124</strain>
    </source>
</reference>
<dbReference type="InterPro" id="IPR001611">
    <property type="entry name" value="Leu-rich_rpt"/>
</dbReference>
<evidence type="ECO:0000256" key="1">
    <source>
        <dbReference type="SAM" id="MobiDB-lite"/>
    </source>
</evidence>
<feature type="compositionally biased region" description="Low complexity" evidence="1">
    <location>
        <begin position="27"/>
        <end position="36"/>
    </location>
</feature>
<dbReference type="Proteomes" id="UP001305779">
    <property type="component" value="Unassembled WGS sequence"/>
</dbReference>
<organism evidence="2 3">
    <name type="scientific">Zasmidium cellare</name>
    <name type="common">Wine cellar mold</name>
    <name type="synonym">Racodium cellare</name>
    <dbReference type="NCBI Taxonomy" id="395010"/>
    <lineage>
        <taxon>Eukaryota</taxon>
        <taxon>Fungi</taxon>
        <taxon>Dikarya</taxon>
        <taxon>Ascomycota</taxon>
        <taxon>Pezizomycotina</taxon>
        <taxon>Dothideomycetes</taxon>
        <taxon>Dothideomycetidae</taxon>
        <taxon>Mycosphaerellales</taxon>
        <taxon>Mycosphaerellaceae</taxon>
        <taxon>Zasmidium</taxon>
    </lineage>
</organism>
<keyword evidence="3" id="KW-1185">Reference proteome</keyword>
<dbReference type="SUPFAM" id="SSF52075">
    <property type="entry name" value="Outer arm dynein light chain 1"/>
    <property type="match status" value="1"/>
</dbReference>
<feature type="compositionally biased region" description="Pro residues" evidence="1">
    <location>
        <begin position="1"/>
        <end position="11"/>
    </location>
</feature>
<dbReference type="PANTHER" id="PTHR45752:SF187">
    <property type="entry name" value="LEUCINE-RICH REPEAT AND IQ DOMAIN-CONTAINING PROTEIN 4"/>
    <property type="match status" value="1"/>
</dbReference>
<feature type="region of interest" description="Disordered" evidence="1">
    <location>
        <begin position="1"/>
        <end position="105"/>
    </location>
</feature>
<dbReference type="EMBL" id="JAXOVC010000006">
    <property type="protein sequence ID" value="KAK4500518.1"/>
    <property type="molecule type" value="Genomic_DNA"/>
</dbReference>
<dbReference type="InterPro" id="IPR032675">
    <property type="entry name" value="LRR_dom_sf"/>
</dbReference>
<dbReference type="InterPro" id="IPR050715">
    <property type="entry name" value="LRR-SigEffector_domain"/>
</dbReference>
<dbReference type="PANTHER" id="PTHR45752">
    <property type="entry name" value="LEUCINE-RICH REPEAT-CONTAINING"/>
    <property type="match status" value="1"/>
</dbReference>
<comment type="caution">
    <text evidence="2">The sequence shown here is derived from an EMBL/GenBank/DDBJ whole genome shotgun (WGS) entry which is preliminary data.</text>
</comment>
<accession>A0ABR0EHB8</accession>
<sequence length="526" mass="58728">MALPSSPPLPPEVTEDIDIPSSPPLLPTSAALPALPNRKRPLPDYDNNISSDPLFSEDPSEAEDQTEYEQPKRKRMVKGPWWTLGRKSSQQSAPRPKEDFRNADSGVWLGSDESIDSLLNNARDLNVAERIPTSSIAVHPPPLSQGERVAVSAIAGCLEAGRDAVDLSALGLEQLSSETLKPLHQLILQSHSTLTEPPSEDEFVALTPSIKLFLARNQLRSLPAELFRLENVTVLSLRSNDLTELPYAIARLRNLKELNIAGNNIRWLPWELMRFLERQEDGRRIIVRPNPLIEPTRIEGPSPLSGLAIQTNNEDLSRWSDTKEYYEGLRRSCMEHGPLNIRAELELRLKYGRLLRIQYLQEASRAGREVSLGPEELIYLASSAIRWYHVDGKPLQKPRQDQDLHQATLNPLNDAPEISGSSFAPSLFELASRSVQKEFDLQDVPADIPSTVKLALGAAVRGLEVGNQTCSTCARAFITARAEWIEYWHSGSPSQTDLKQEDILPFLRKVCSWRCAVPTAAGEFRC</sequence>
<feature type="compositionally biased region" description="Acidic residues" evidence="1">
    <location>
        <begin position="58"/>
        <end position="67"/>
    </location>
</feature>
<evidence type="ECO:0000313" key="2">
    <source>
        <dbReference type="EMBL" id="KAK4500518.1"/>
    </source>
</evidence>
<dbReference type="Gene3D" id="3.80.10.10">
    <property type="entry name" value="Ribonuclease Inhibitor"/>
    <property type="match status" value="1"/>
</dbReference>
<evidence type="ECO:0000313" key="3">
    <source>
        <dbReference type="Proteomes" id="UP001305779"/>
    </source>
</evidence>